<name>A0ABS7XZQ4_9FLAO</name>
<feature type="coiled-coil region" evidence="1">
    <location>
        <begin position="157"/>
        <end position="188"/>
    </location>
</feature>
<protein>
    <recommendedName>
        <fullName evidence="4">Helix-hairpin-helix domain-containing protein</fullName>
    </recommendedName>
</protein>
<dbReference type="Gene3D" id="1.10.150.20">
    <property type="entry name" value="5' to 3' exonuclease, C-terminal subdomain"/>
    <property type="match status" value="1"/>
</dbReference>
<evidence type="ECO:0008006" key="4">
    <source>
        <dbReference type="Google" id="ProtNLM"/>
    </source>
</evidence>
<comment type="caution">
    <text evidence="2">The sequence shown here is derived from an EMBL/GenBank/DDBJ whole genome shotgun (WGS) entry which is preliminary data.</text>
</comment>
<dbReference type="EMBL" id="JAIUJS010000003">
    <property type="protein sequence ID" value="MCA0153145.1"/>
    <property type="molecule type" value="Genomic_DNA"/>
</dbReference>
<dbReference type="Proteomes" id="UP001198402">
    <property type="component" value="Unassembled WGS sequence"/>
</dbReference>
<dbReference type="RefSeq" id="WP_224478087.1">
    <property type="nucleotide sequence ID" value="NZ_JAIUJS010000003.1"/>
</dbReference>
<gene>
    <name evidence="2" type="ORF">LBV24_07950</name>
</gene>
<keyword evidence="3" id="KW-1185">Reference proteome</keyword>
<sequence>MATKTRKTAKKATKKVNKPNVAKKVNESLISASLAAINTTIDNGEKWQKLASKLIKKSEKIREQQINMIFDTAEAVKGQFITGTERVKELVGYDPELVEKAKDVVMKNPVSKKVVNIVEDITETVSENPMVQKAEKATEDLKNMGIAKYKEIKEDVLEQASKIVDIAEDKIEDAIEELRKEGKKTTKKTKARKTKATKKVAKVATKTKGKVATKKVTKTVKVDDLKMINGIGPKTETVFNKNGVKTFAGLAKLDTPAIVEILEKEGVRFTTIQVELWQKQAEVVVKEGVEGLSKWIENYKTS</sequence>
<reference evidence="3" key="1">
    <citation type="submission" date="2023-07" db="EMBL/GenBank/DDBJ databases">
        <authorList>
            <person name="Yue Y."/>
        </authorList>
    </citation>
    <scope>NUCLEOTIDE SEQUENCE [LARGE SCALE GENOMIC DNA]</scope>
    <source>
        <strain evidence="3">2Y89</strain>
    </source>
</reference>
<keyword evidence="1" id="KW-0175">Coiled coil</keyword>
<accession>A0ABS7XZQ4</accession>
<evidence type="ECO:0000313" key="3">
    <source>
        <dbReference type="Proteomes" id="UP001198402"/>
    </source>
</evidence>
<evidence type="ECO:0000256" key="1">
    <source>
        <dbReference type="SAM" id="Coils"/>
    </source>
</evidence>
<proteinExistence type="predicted"/>
<organism evidence="2 3">
    <name type="scientific">Winogradskyella vincentii</name>
    <dbReference type="NCBI Taxonomy" id="2877122"/>
    <lineage>
        <taxon>Bacteria</taxon>
        <taxon>Pseudomonadati</taxon>
        <taxon>Bacteroidota</taxon>
        <taxon>Flavobacteriia</taxon>
        <taxon>Flavobacteriales</taxon>
        <taxon>Flavobacteriaceae</taxon>
        <taxon>Winogradskyella</taxon>
    </lineage>
</organism>
<evidence type="ECO:0000313" key="2">
    <source>
        <dbReference type="EMBL" id="MCA0153145.1"/>
    </source>
</evidence>